<feature type="compositionally biased region" description="Polar residues" evidence="1">
    <location>
        <begin position="102"/>
        <end position="122"/>
    </location>
</feature>
<reference evidence="3 4" key="1">
    <citation type="submission" date="2018-11" db="EMBL/GenBank/DDBJ databases">
        <title>Genome assembly of Steccherinum ochraceum LE-BIN_3174, the white-rot fungus of the Steccherinaceae family (The Residual Polyporoid clade, Polyporales, Basidiomycota).</title>
        <authorList>
            <person name="Fedorova T.V."/>
            <person name="Glazunova O.A."/>
            <person name="Landesman E.O."/>
            <person name="Moiseenko K.V."/>
            <person name="Psurtseva N.V."/>
            <person name="Savinova O.S."/>
            <person name="Shakhova N.V."/>
            <person name="Tyazhelova T.V."/>
            <person name="Vasina D.V."/>
        </authorList>
    </citation>
    <scope>NUCLEOTIDE SEQUENCE [LARGE SCALE GENOMIC DNA]</scope>
    <source>
        <strain evidence="3 4">LE-BIN_3174</strain>
    </source>
</reference>
<gene>
    <name evidence="3" type="ORF">EIP91_008456</name>
</gene>
<keyword evidence="4" id="KW-1185">Reference proteome</keyword>
<accession>A0A4R0R2U2</accession>
<feature type="transmembrane region" description="Helical" evidence="2">
    <location>
        <begin position="123"/>
        <end position="142"/>
    </location>
</feature>
<dbReference type="AlphaFoldDB" id="A0A4R0R2U2"/>
<feature type="non-terminal residue" evidence="3">
    <location>
        <position position="143"/>
    </location>
</feature>
<feature type="compositionally biased region" description="Low complexity" evidence="1">
    <location>
        <begin position="79"/>
        <end position="101"/>
    </location>
</feature>
<keyword evidence="2" id="KW-0472">Membrane</keyword>
<evidence type="ECO:0000313" key="3">
    <source>
        <dbReference type="EMBL" id="TCD61422.1"/>
    </source>
</evidence>
<name>A0A4R0R2U2_9APHY</name>
<dbReference type="STRING" id="92696.A0A4R0R2U2"/>
<evidence type="ECO:0000313" key="4">
    <source>
        <dbReference type="Proteomes" id="UP000292702"/>
    </source>
</evidence>
<evidence type="ECO:0000256" key="2">
    <source>
        <dbReference type="SAM" id="Phobius"/>
    </source>
</evidence>
<evidence type="ECO:0000256" key="1">
    <source>
        <dbReference type="SAM" id="MobiDB-lite"/>
    </source>
</evidence>
<feature type="compositionally biased region" description="Polar residues" evidence="1">
    <location>
        <begin position="63"/>
        <end position="72"/>
    </location>
</feature>
<dbReference type="EMBL" id="RWJN01000469">
    <property type="protein sequence ID" value="TCD61422.1"/>
    <property type="molecule type" value="Genomic_DNA"/>
</dbReference>
<comment type="caution">
    <text evidence="3">The sequence shown here is derived from an EMBL/GenBank/DDBJ whole genome shotgun (WGS) entry which is preliminary data.</text>
</comment>
<dbReference type="Proteomes" id="UP000292702">
    <property type="component" value="Unassembled WGS sequence"/>
</dbReference>
<keyword evidence="2" id="KW-1133">Transmembrane helix</keyword>
<keyword evidence="2" id="KW-0812">Transmembrane</keyword>
<organism evidence="3 4">
    <name type="scientific">Steccherinum ochraceum</name>
    <dbReference type="NCBI Taxonomy" id="92696"/>
    <lineage>
        <taxon>Eukaryota</taxon>
        <taxon>Fungi</taxon>
        <taxon>Dikarya</taxon>
        <taxon>Basidiomycota</taxon>
        <taxon>Agaricomycotina</taxon>
        <taxon>Agaricomycetes</taxon>
        <taxon>Polyporales</taxon>
        <taxon>Steccherinaceae</taxon>
        <taxon>Steccherinum</taxon>
    </lineage>
</organism>
<protein>
    <submittedName>
        <fullName evidence="3">Uncharacterized protein</fullName>
    </submittedName>
</protein>
<sequence length="143" mass="13802">MPPGVPPAIPPDPNADPNAFCQTEASQACDCASVPADSESTCSTCCPLSSQSDATAIVFPTPTEGTSDSSTGAPKATGTPLSPQLPVSSTTLSSSPTPTQSDADTSSSISVTPTVRAASSSKAGPIAGGVIGAVILIALLAGA</sequence>
<proteinExistence type="predicted"/>
<feature type="region of interest" description="Disordered" evidence="1">
    <location>
        <begin position="57"/>
        <end position="122"/>
    </location>
</feature>